<gene>
    <name evidence="1" type="ORF">E4680_13235</name>
</gene>
<accession>A0A4Z0F5K8</accession>
<dbReference type="Proteomes" id="UP000297890">
    <property type="component" value="Unassembled WGS sequence"/>
</dbReference>
<reference evidence="1 2" key="1">
    <citation type="journal article" date="2019" name="ISME J.">
        <title>Candidatus Macondimonas diazotrophica, a novel gammaproteobacterial genus dominating crude-oil-contaminated coastal sediments.</title>
        <authorList>
            <person name="Karthikeyan S."/>
            <person name="Konstantinidis K."/>
        </authorList>
    </citation>
    <scope>NUCLEOTIDE SEQUENCE [LARGE SCALE GENOMIC DNA]</scope>
    <source>
        <strain evidence="1 2">KTK01</strain>
    </source>
</reference>
<keyword evidence="2" id="KW-1185">Reference proteome</keyword>
<organism evidence="1 2">
    <name type="scientific">Candidatus Macondimonas diazotrophica</name>
    <dbReference type="NCBI Taxonomy" id="2305248"/>
    <lineage>
        <taxon>Bacteria</taxon>
        <taxon>Pseudomonadati</taxon>
        <taxon>Pseudomonadota</taxon>
        <taxon>Gammaproteobacteria</taxon>
        <taxon>Chromatiales</taxon>
        <taxon>Ectothiorhodospiraceae</taxon>
        <taxon>Candidatus Macondimonas</taxon>
    </lineage>
</organism>
<dbReference type="RefSeq" id="WP_135282897.1">
    <property type="nucleotide sequence ID" value="NZ_SRIO01000033.1"/>
</dbReference>
<dbReference type="AlphaFoldDB" id="A0A4Z0F5K8"/>
<comment type="caution">
    <text evidence="1">The sequence shown here is derived from an EMBL/GenBank/DDBJ whole genome shotgun (WGS) entry which is preliminary data.</text>
</comment>
<evidence type="ECO:0000313" key="1">
    <source>
        <dbReference type="EMBL" id="TFZ81239.1"/>
    </source>
</evidence>
<evidence type="ECO:0000313" key="2">
    <source>
        <dbReference type="Proteomes" id="UP000297890"/>
    </source>
</evidence>
<proteinExistence type="predicted"/>
<dbReference type="EMBL" id="SRIO01000033">
    <property type="protein sequence ID" value="TFZ81239.1"/>
    <property type="molecule type" value="Genomic_DNA"/>
</dbReference>
<name>A0A4Z0F5K8_9GAMM</name>
<sequence>MAIQVTIDDARNITLDDLISLVPDSRAAREAMNNRAQIEYMCSEIAAALCLSKDTPAGTIQSVRELMEHCEILRADSKRLKATEADALSMALRLLGEDESTFSPDVAEVMDRWGPLALAALDHAAGSRP</sequence>
<protein>
    <submittedName>
        <fullName evidence="1">Uncharacterized protein</fullName>
    </submittedName>
</protein>